<evidence type="ECO:0000256" key="7">
    <source>
        <dbReference type="SAM" id="SignalP"/>
    </source>
</evidence>
<protein>
    <recommendedName>
        <fullName evidence="3">Pro-corazonin</fullName>
    </recommendedName>
</protein>
<dbReference type="OrthoDB" id="6436322at2759"/>
<keyword evidence="4" id="KW-0964">Secreted</keyword>
<evidence type="ECO:0000313" key="9">
    <source>
        <dbReference type="Proteomes" id="UP000318571"/>
    </source>
</evidence>
<evidence type="ECO:0000256" key="1">
    <source>
        <dbReference type="ARBA" id="ARBA00004613"/>
    </source>
</evidence>
<evidence type="ECO:0000256" key="6">
    <source>
        <dbReference type="SAM" id="MobiDB-lite"/>
    </source>
</evidence>
<keyword evidence="9" id="KW-1185">Reference proteome</keyword>
<gene>
    <name evidence="8" type="ORF">TCAL_00129</name>
</gene>
<dbReference type="Proteomes" id="UP000318571">
    <property type="component" value="Chromosome 5"/>
</dbReference>
<name>A0A553PHW7_TIGCA</name>
<dbReference type="AlphaFoldDB" id="A0A553PHW7"/>
<dbReference type="InterPro" id="IPR020190">
    <property type="entry name" value="Procorazonin"/>
</dbReference>
<feature type="signal peptide" evidence="7">
    <location>
        <begin position="1"/>
        <end position="24"/>
    </location>
</feature>
<evidence type="ECO:0000256" key="2">
    <source>
        <dbReference type="ARBA" id="ARBA00009635"/>
    </source>
</evidence>
<evidence type="ECO:0000256" key="4">
    <source>
        <dbReference type="ARBA" id="ARBA00022525"/>
    </source>
</evidence>
<feature type="region of interest" description="Disordered" evidence="6">
    <location>
        <begin position="32"/>
        <end position="54"/>
    </location>
</feature>
<sequence length="110" mass="12097">MSKSSASNFIVILVLAMVVSQCVSQTFHYSHGWTNGKRSGPPPSLGSNSFRPESPYKSEQLLQLLNEVEPLKPVNIESPLILLPVSNGGQMASYKLYTMDANKLLTENEN</sequence>
<evidence type="ECO:0000313" key="8">
    <source>
        <dbReference type="EMBL" id="TRY77247.1"/>
    </source>
</evidence>
<comment type="similarity">
    <text evidence="2">Belongs to the corazonin family.</text>
</comment>
<feature type="chain" id="PRO_5022197528" description="Pro-corazonin" evidence="7">
    <location>
        <begin position="25"/>
        <end position="110"/>
    </location>
</feature>
<dbReference type="GO" id="GO:0045823">
    <property type="term" value="P:positive regulation of heart contraction"/>
    <property type="evidence" value="ECO:0007669"/>
    <property type="project" value="InterPro"/>
</dbReference>
<evidence type="ECO:0000256" key="5">
    <source>
        <dbReference type="ARBA" id="ARBA00022729"/>
    </source>
</evidence>
<proteinExistence type="inferred from homology"/>
<accession>A0A553PHW7</accession>
<comment type="subcellular location">
    <subcellularLocation>
        <location evidence="1">Secreted</location>
    </subcellularLocation>
</comment>
<dbReference type="Pfam" id="PF17308">
    <property type="entry name" value="Corazonin"/>
    <property type="match status" value="1"/>
</dbReference>
<dbReference type="GO" id="GO:0005576">
    <property type="term" value="C:extracellular region"/>
    <property type="evidence" value="ECO:0007669"/>
    <property type="project" value="UniProtKB-SubCell"/>
</dbReference>
<evidence type="ECO:0000256" key="3">
    <source>
        <dbReference type="ARBA" id="ARBA00014144"/>
    </source>
</evidence>
<organism evidence="8 9">
    <name type="scientific">Tigriopus californicus</name>
    <name type="common">Marine copepod</name>
    <dbReference type="NCBI Taxonomy" id="6832"/>
    <lineage>
        <taxon>Eukaryota</taxon>
        <taxon>Metazoa</taxon>
        <taxon>Ecdysozoa</taxon>
        <taxon>Arthropoda</taxon>
        <taxon>Crustacea</taxon>
        <taxon>Multicrustacea</taxon>
        <taxon>Hexanauplia</taxon>
        <taxon>Copepoda</taxon>
        <taxon>Harpacticoida</taxon>
        <taxon>Harpacticidae</taxon>
        <taxon>Tigriopus</taxon>
    </lineage>
</organism>
<keyword evidence="5 7" id="KW-0732">Signal</keyword>
<dbReference type="GO" id="GO:0071858">
    <property type="term" value="F:corazonin receptor binding"/>
    <property type="evidence" value="ECO:0007669"/>
    <property type="project" value="InterPro"/>
</dbReference>
<dbReference type="EMBL" id="VCGU01000004">
    <property type="protein sequence ID" value="TRY77247.1"/>
    <property type="molecule type" value="Genomic_DNA"/>
</dbReference>
<reference evidence="8 9" key="1">
    <citation type="journal article" date="2018" name="Nat. Ecol. Evol.">
        <title>Genomic signatures of mitonuclear coevolution across populations of Tigriopus californicus.</title>
        <authorList>
            <person name="Barreto F.S."/>
            <person name="Watson E.T."/>
            <person name="Lima T.G."/>
            <person name="Willett C.S."/>
            <person name="Edmands S."/>
            <person name="Li W."/>
            <person name="Burton R.S."/>
        </authorList>
    </citation>
    <scope>NUCLEOTIDE SEQUENCE [LARGE SCALE GENOMIC DNA]</scope>
    <source>
        <strain evidence="8 9">San Diego</strain>
    </source>
</reference>
<comment type="caution">
    <text evidence="8">The sequence shown here is derived from an EMBL/GenBank/DDBJ whole genome shotgun (WGS) entry which is preliminary data.</text>
</comment>